<dbReference type="RefSeq" id="WP_215918981.1">
    <property type="nucleotide sequence ID" value="NZ_JAHKNI010000007.1"/>
</dbReference>
<keyword evidence="21" id="KW-1185">Reference proteome</keyword>
<evidence type="ECO:0000256" key="4">
    <source>
        <dbReference type="ARBA" id="ARBA00010561"/>
    </source>
</evidence>
<gene>
    <name evidence="19" type="primary">cobS</name>
    <name evidence="20" type="ORF">KO481_20955</name>
</gene>
<comment type="subcellular location">
    <subcellularLocation>
        <location evidence="2 19">Cell membrane</location>
        <topology evidence="2 19">Multi-pass membrane protein</topology>
    </subcellularLocation>
</comment>
<evidence type="ECO:0000256" key="15">
    <source>
        <dbReference type="ARBA" id="ARBA00032605"/>
    </source>
</evidence>
<feature type="transmembrane region" description="Helical" evidence="19">
    <location>
        <begin position="227"/>
        <end position="247"/>
    </location>
</feature>
<dbReference type="HAMAP" id="MF_00719">
    <property type="entry name" value="CobS"/>
    <property type="match status" value="1"/>
</dbReference>
<evidence type="ECO:0000256" key="13">
    <source>
        <dbReference type="ARBA" id="ARBA00023136"/>
    </source>
</evidence>
<reference evidence="20 21" key="1">
    <citation type="submission" date="2021-06" db="EMBL/GenBank/DDBJ databases">
        <title>Actinomycetes sequencing.</title>
        <authorList>
            <person name="Shan Q."/>
        </authorList>
    </citation>
    <scope>NUCLEOTIDE SEQUENCE [LARGE SCALE GENOMIC DNA]</scope>
    <source>
        <strain evidence="20 21">NEAU-G5</strain>
    </source>
</reference>
<comment type="catalytic activity">
    <reaction evidence="18 19">
        <text>alpha-ribazole 5'-phosphate + adenosylcob(III)inamide-GDP = adenosylcob(III)alamin 5'-phosphate + GMP + H(+)</text>
        <dbReference type="Rhea" id="RHEA:23560"/>
        <dbReference type="ChEBI" id="CHEBI:15378"/>
        <dbReference type="ChEBI" id="CHEBI:57918"/>
        <dbReference type="ChEBI" id="CHEBI:58115"/>
        <dbReference type="ChEBI" id="CHEBI:60487"/>
        <dbReference type="ChEBI" id="CHEBI:60493"/>
        <dbReference type="EC" id="2.7.8.26"/>
    </reaction>
</comment>
<dbReference type="EMBL" id="JAHKNI010000007">
    <property type="protein sequence ID" value="MBU3063988.1"/>
    <property type="molecule type" value="Genomic_DNA"/>
</dbReference>
<evidence type="ECO:0000256" key="11">
    <source>
        <dbReference type="ARBA" id="ARBA00022842"/>
    </source>
</evidence>
<evidence type="ECO:0000256" key="19">
    <source>
        <dbReference type="HAMAP-Rule" id="MF_00719"/>
    </source>
</evidence>
<name>A0ABS6B423_9NOCA</name>
<sequence length="249" mass="25018">MNGVRLAFSWLTVLPVRGPDDVDRAVAARAIRLAPVVGALLGGGAAALMWVLTAAGMGTVLAGFVTVGGLALATRGMHLDGLADTLDGLGCYGPPERAREVMKSGGVGAFGAAALVFVIAIQAFSFGALAESGRWPAIVLVVAVGRVAVVLACMLPAEAAPGSGFGVLVARTQSVPIALAWAIFAMGLSALAIAPYYSLGPLAVALALIAALFLTRHCVRRFGGLNGDILGAALELTVAIVAALATLHP</sequence>
<evidence type="ECO:0000313" key="20">
    <source>
        <dbReference type="EMBL" id="MBU3063988.1"/>
    </source>
</evidence>
<dbReference type="PANTHER" id="PTHR34148">
    <property type="entry name" value="ADENOSYLCOBINAMIDE-GDP RIBAZOLETRANSFERASE"/>
    <property type="match status" value="1"/>
</dbReference>
<keyword evidence="8 19" id="KW-0169">Cobalamin biosynthesis</keyword>
<evidence type="ECO:0000256" key="1">
    <source>
        <dbReference type="ARBA" id="ARBA00001946"/>
    </source>
</evidence>
<dbReference type="InterPro" id="IPR003805">
    <property type="entry name" value="CobS"/>
</dbReference>
<comment type="pathway">
    <text evidence="3 19">Cofactor biosynthesis; adenosylcobalamin biosynthesis; adenosylcobalamin from cob(II)yrinate a,c-diamide: step 7/7.</text>
</comment>
<feature type="transmembrane region" description="Helical" evidence="19">
    <location>
        <begin position="48"/>
        <end position="73"/>
    </location>
</feature>
<evidence type="ECO:0000256" key="12">
    <source>
        <dbReference type="ARBA" id="ARBA00022989"/>
    </source>
</evidence>
<feature type="transmembrane region" description="Helical" evidence="19">
    <location>
        <begin position="199"/>
        <end position="215"/>
    </location>
</feature>
<keyword evidence="11 19" id="KW-0460">Magnesium</keyword>
<keyword evidence="7 19" id="KW-1003">Cell membrane</keyword>
<dbReference type="Pfam" id="PF02654">
    <property type="entry name" value="CobS"/>
    <property type="match status" value="1"/>
</dbReference>
<proteinExistence type="inferred from homology"/>
<evidence type="ECO:0000256" key="2">
    <source>
        <dbReference type="ARBA" id="ARBA00004651"/>
    </source>
</evidence>
<feature type="transmembrane region" description="Helical" evidence="19">
    <location>
        <begin position="135"/>
        <end position="155"/>
    </location>
</feature>
<dbReference type="EC" id="2.7.8.26" evidence="5 19"/>
<evidence type="ECO:0000256" key="17">
    <source>
        <dbReference type="ARBA" id="ARBA00048623"/>
    </source>
</evidence>
<dbReference type="Proteomes" id="UP000733379">
    <property type="component" value="Unassembled WGS sequence"/>
</dbReference>
<keyword evidence="13 19" id="KW-0472">Membrane</keyword>
<evidence type="ECO:0000256" key="7">
    <source>
        <dbReference type="ARBA" id="ARBA00022475"/>
    </source>
</evidence>
<evidence type="ECO:0000256" key="10">
    <source>
        <dbReference type="ARBA" id="ARBA00022692"/>
    </source>
</evidence>
<comment type="function">
    <text evidence="14 19">Joins adenosylcobinamide-GDP and alpha-ribazole to generate adenosylcobalamin (Ado-cobalamin). Also synthesizes adenosylcobalamin 5'-phosphate from adenosylcobinamide-GDP and alpha-ribazole 5'-phosphate.</text>
</comment>
<dbReference type="PANTHER" id="PTHR34148:SF1">
    <property type="entry name" value="ADENOSYLCOBINAMIDE-GDP RIBAZOLETRANSFERASE"/>
    <property type="match status" value="1"/>
</dbReference>
<evidence type="ECO:0000256" key="8">
    <source>
        <dbReference type="ARBA" id="ARBA00022573"/>
    </source>
</evidence>
<feature type="transmembrane region" description="Helical" evidence="19">
    <location>
        <begin position="107"/>
        <end position="129"/>
    </location>
</feature>
<organism evidence="20 21">
    <name type="scientific">Nocardia albiluteola</name>
    <dbReference type="NCBI Taxonomy" id="2842303"/>
    <lineage>
        <taxon>Bacteria</taxon>
        <taxon>Bacillati</taxon>
        <taxon>Actinomycetota</taxon>
        <taxon>Actinomycetes</taxon>
        <taxon>Mycobacteriales</taxon>
        <taxon>Nocardiaceae</taxon>
        <taxon>Nocardia</taxon>
    </lineage>
</organism>
<comment type="cofactor">
    <cofactor evidence="1 19">
        <name>Mg(2+)</name>
        <dbReference type="ChEBI" id="CHEBI:18420"/>
    </cofactor>
</comment>
<comment type="caution">
    <text evidence="20">The sequence shown here is derived from an EMBL/GenBank/DDBJ whole genome shotgun (WGS) entry which is preliminary data.</text>
</comment>
<evidence type="ECO:0000256" key="18">
    <source>
        <dbReference type="ARBA" id="ARBA00049504"/>
    </source>
</evidence>
<comment type="similarity">
    <text evidence="4 19">Belongs to the CobS family.</text>
</comment>
<feature type="transmembrane region" description="Helical" evidence="19">
    <location>
        <begin position="175"/>
        <end position="193"/>
    </location>
</feature>
<keyword evidence="12 19" id="KW-1133">Transmembrane helix</keyword>
<keyword evidence="9 19" id="KW-0808">Transferase</keyword>
<evidence type="ECO:0000256" key="6">
    <source>
        <dbReference type="ARBA" id="ARBA00015850"/>
    </source>
</evidence>
<evidence type="ECO:0000256" key="16">
    <source>
        <dbReference type="ARBA" id="ARBA00032853"/>
    </source>
</evidence>
<evidence type="ECO:0000256" key="9">
    <source>
        <dbReference type="ARBA" id="ARBA00022679"/>
    </source>
</evidence>
<evidence type="ECO:0000256" key="14">
    <source>
        <dbReference type="ARBA" id="ARBA00025228"/>
    </source>
</evidence>
<comment type="catalytic activity">
    <reaction evidence="17 19">
        <text>alpha-ribazole + adenosylcob(III)inamide-GDP = adenosylcob(III)alamin + GMP + H(+)</text>
        <dbReference type="Rhea" id="RHEA:16049"/>
        <dbReference type="ChEBI" id="CHEBI:10329"/>
        <dbReference type="ChEBI" id="CHEBI:15378"/>
        <dbReference type="ChEBI" id="CHEBI:18408"/>
        <dbReference type="ChEBI" id="CHEBI:58115"/>
        <dbReference type="ChEBI" id="CHEBI:60487"/>
        <dbReference type="EC" id="2.7.8.26"/>
    </reaction>
</comment>
<evidence type="ECO:0000313" key="21">
    <source>
        <dbReference type="Proteomes" id="UP000733379"/>
    </source>
</evidence>
<accession>A0ABS6B423</accession>
<keyword evidence="10 19" id="KW-0812">Transmembrane</keyword>
<protein>
    <recommendedName>
        <fullName evidence="6 19">Adenosylcobinamide-GDP ribazoletransferase</fullName>
        <ecNumber evidence="5 19">2.7.8.26</ecNumber>
    </recommendedName>
    <alternativeName>
        <fullName evidence="16 19">Cobalamin synthase</fullName>
    </alternativeName>
    <alternativeName>
        <fullName evidence="15 19">Cobalamin-5'-phosphate synthase</fullName>
    </alternativeName>
</protein>
<evidence type="ECO:0000256" key="5">
    <source>
        <dbReference type="ARBA" id="ARBA00013200"/>
    </source>
</evidence>
<evidence type="ECO:0000256" key="3">
    <source>
        <dbReference type="ARBA" id="ARBA00004663"/>
    </source>
</evidence>